<dbReference type="InterPro" id="IPR008847">
    <property type="entry name" value="Suf"/>
</dbReference>
<dbReference type="Gene3D" id="1.25.40.1040">
    <property type="match status" value="1"/>
</dbReference>
<feature type="compositionally biased region" description="Low complexity" evidence="5">
    <location>
        <begin position="10"/>
        <end position="31"/>
    </location>
</feature>
<dbReference type="STRING" id="1344416.A0A139AMP1"/>
<feature type="compositionally biased region" description="Polar residues" evidence="5">
    <location>
        <begin position="53"/>
        <end position="64"/>
    </location>
</feature>
<feature type="compositionally biased region" description="Polar residues" evidence="5">
    <location>
        <begin position="77"/>
        <end position="92"/>
    </location>
</feature>
<dbReference type="EMBL" id="KQ965744">
    <property type="protein sequence ID" value="KXS17978.1"/>
    <property type="molecule type" value="Genomic_DNA"/>
</dbReference>
<dbReference type="SUPFAM" id="SSF48452">
    <property type="entry name" value="TPR-like"/>
    <property type="match status" value="1"/>
</dbReference>
<reference evidence="7 8" key="1">
    <citation type="journal article" date="2015" name="Genome Biol. Evol.">
        <title>Phylogenomic analyses indicate that early fungi evolved digesting cell walls of algal ancestors of land plants.</title>
        <authorList>
            <person name="Chang Y."/>
            <person name="Wang S."/>
            <person name="Sekimoto S."/>
            <person name="Aerts A.L."/>
            <person name="Choi C."/>
            <person name="Clum A."/>
            <person name="LaButti K.M."/>
            <person name="Lindquist E.A."/>
            <person name="Yee Ngan C."/>
            <person name="Ohm R.A."/>
            <person name="Salamov A.A."/>
            <person name="Grigoriev I.V."/>
            <person name="Spatafora J.W."/>
            <person name="Berbee M.L."/>
        </authorList>
    </citation>
    <scope>NUCLEOTIDE SEQUENCE [LARGE SCALE GENOMIC DNA]</scope>
    <source>
        <strain evidence="7 8">JEL478</strain>
    </source>
</reference>
<evidence type="ECO:0000313" key="8">
    <source>
        <dbReference type="Proteomes" id="UP000070544"/>
    </source>
</evidence>
<dbReference type="OrthoDB" id="26282at2759"/>
<feature type="coiled-coil region" evidence="4">
    <location>
        <begin position="459"/>
        <end position="486"/>
    </location>
</feature>
<protein>
    <submittedName>
        <fullName evidence="7">Suf-domain-containing protein</fullName>
    </submittedName>
</protein>
<feature type="domain" description="Suppressor of forked" evidence="6">
    <location>
        <begin position="98"/>
        <end position="646"/>
    </location>
</feature>
<dbReference type="OMA" id="PKRQYFK"/>
<name>A0A139AMP1_GONPJ</name>
<dbReference type="PANTHER" id="PTHR19980">
    <property type="entry name" value="RNA CLEAVAGE STIMULATION FACTOR"/>
    <property type="match status" value="1"/>
</dbReference>
<keyword evidence="4" id="KW-0175">Coiled coil</keyword>
<evidence type="ECO:0000256" key="3">
    <source>
        <dbReference type="ARBA" id="ARBA00023242"/>
    </source>
</evidence>
<dbReference type="Pfam" id="PF05843">
    <property type="entry name" value="Suf"/>
    <property type="match status" value="1"/>
</dbReference>
<dbReference type="GO" id="GO:0003729">
    <property type="term" value="F:mRNA binding"/>
    <property type="evidence" value="ECO:0007669"/>
    <property type="project" value="TreeGrafter"/>
</dbReference>
<accession>A0A139AMP1</accession>
<gene>
    <name evidence="7" type="ORF">M427DRAFT_96544</name>
</gene>
<organism evidence="7 8">
    <name type="scientific">Gonapodya prolifera (strain JEL478)</name>
    <name type="common">Monoblepharis prolifera</name>
    <dbReference type="NCBI Taxonomy" id="1344416"/>
    <lineage>
        <taxon>Eukaryota</taxon>
        <taxon>Fungi</taxon>
        <taxon>Fungi incertae sedis</taxon>
        <taxon>Chytridiomycota</taxon>
        <taxon>Chytridiomycota incertae sedis</taxon>
        <taxon>Monoblepharidomycetes</taxon>
        <taxon>Monoblepharidales</taxon>
        <taxon>Gonapodyaceae</taxon>
        <taxon>Gonapodya</taxon>
    </lineage>
</organism>
<evidence type="ECO:0000259" key="6">
    <source>
        <dbReference type="Pfam" id="PF05843"/>
    </source>
</evidence>
<evidence type="ECO:0000256" key="2">
    <source>
        <dbReference type="ARBA" id="ARBA00022737"/>
    </source>
</evidence>
<feature type="region of interest" description="Disordered" evidence="5">
    <location>
        <begin position="1"/>
        <end position="102"/>
    </location>
</feature>
<evidence type="ECO:0000313" key="7">
    <source>
        <dbReference type="EMBL" id="KXS17978.1"/>
    </source>
</evidence>
<sequence length="651" mass="74166">MPSAFPQQVSQTQLSPASSSAAPSSGAQAPSLNVSPFGAQLAAPKEEPKFPDSLNQRGSASSLASSNTTPPPVNSSWQQIPVSDSTEQSQRRTGPKLDKYQRLEQRIEADPWDSDAWTALLAEANQRGDPQVTRDVFERFLKQFPTSARHWVSYADFEMRHKENAKLEQIFTRCLRSVPDVDLCKFYLNYIRRRFSGGEGEKRIEARNTISKAYEFVVGNIGVDKDSGTIWSDYLYFIKSGETTNAFEEGQKIDLYRRTFHRAVATPLSNIEQLWKDYDNWENQLNKLTAKKFVSDKSPTYMNARTALKELRTLMEPIEKIQKLWFPKPPQWSEKELQMVDAWRKYIAWERTDPIKLGDKMTVASRVIYAYKRCLLMLRNYPQIWMEAASYMAEVGKAEEGYNLLKTGAEAMPTCISLHLHLAENYETQGKVQPARQIYENLITNLETQLTTINGRADAERARVALDQQERRMKETEVAKRSLSLTWVFYMRFGRRTENVKGARAIFGRARKSPHCTYHVFVASALMEHYLSKDAIVAGKIFELGLKVVSGSDGLQNGFSSDGDSGDGAVQFSLQYLSYLISQNDENSENTLFERAIATIPPSKARPVWEKFVTFESEYGDLGNLAKIEKRRQEVYPDGLLIHVLLNTKLH</sequence>
<dbReference type="SMART" id="SM00386">
    <property type="entry name" value="HAT"/>
    <property type="match status" value="7"/>
</dbReference>
<evidence type="ECO:0000256" key="1">
    <source>
        <dbReference type="ARBA" id="ARBA00004123"/>
    </source>
</evidence>
<dbReference type="InterPro" id="IPR045243">
    <property type="entry name" value="Rna14-like"/>
</dbReference>
<dbReference type="Proteomes" id="UP000070544">
    <property type="component" value="Unassembled WGS sequence"/>
</dbReference>
<evidence type="ECO:0000256" key="4">
    <source>
        <dbReference type="SAM" id="Coils"/>
    </source>
</evidence>
<dbReference type="PANTHER" id="PTHR19980:SF0">
    <property type="entry name" value="CLEAVAGE STIMULATION FACTOR SUBUNIT 3"/>
    <property type="match status" value="1"/>
</dbReference>
<dbReference type="InterPro" id="IPR003107">
    <property type="entry name" value="HAT"/>
</dbReference>
<dbReference type="GO" id="GO:0005634">
    <property type="term" value="C:nucleus"/>
    <property type="evidence" value="ECO:0007669"/>
    <property type="project" value="UniProtKB-SubCell"/>
</dbReference>
<dbReference type="GO" id="GO:0180010">
    <property type="term" value="P:co-transcriptional mRNA 3'-end processing, cleavage and polyadenylation pathway"/>
    <property type="evidence" value="ECO:0007669"/>
    <property type="project" value="EnsemblFungi"/>
</dbReference>
<dbReference type="GO" id="GO:0000785">
    <property type="term" value="C:chromatin"/>
    <property type="evidence" value="ECO:0007669"/>
    <property type="project" value="EnsemblFungi"/>
</dbReference>
<dbReference type="AlphaFoldDB" id="A0A139AMP1"/>
<keyword evidence="3" id="KW-0539">Nucleus</keyword>
<keyword evidence="2" id="KW-0677">Repeat</keyword>
<comment type="subcellular location">
    <subcellularLocation>
        <location evidence="1">Nucleus</location>
    </subcellularLocation>
</comment>
<evidence type="ECO:0000256" key="5">
    <source>
        <dbReference type="SAM" id="MobiDB-lite"/>
    </source>
</evidence>
<proteinExistence type="predicted"/>
<dbReference type="InterPro" id="IPR011990">
    <property type="entry name" value="TPR-like_helical_dom_sf"/>
</dbReference>
<keyword evidence="8" id="KW-1185">Reference proteome</keyword>